<evidence type="ECO:0000256" key="10">
    <source>
        <dbReference type="SAM" id="MobiDB-lite"/>
    </source>
</evidence>
<feature type="region of interest" description="Disordered" evidence="10">
    <location>
        <begin position="553"/>
        <end position="653"/>
    </location>
</feature>
<feature type="coiled-coil region" evidence="9">
    <location>
        <begin position="1349"/>
        <end position="1409"/>
    </location>
</feature>
<keyword evidence="9" id="KW-0175">Coiled coil</keyword>
<protein>
    <recommendedName>
        <fullName evidence="2">non-specific serine/threonine protein kinase</fullName>
        <ecNumber evidence="2">2.7.11.1</ecNumber>
    </recommendedName>
</protein>
<feature type="region of interest" description="Disordered" evidence="10">
    <location>
        <begin position="1578"/>
        <end position="1605"/>
    </location>
</feature>
<dbReference type="Proteomes" id="UP000289886">
    <property type="component" value="Unassembled WGS sequence"/>
</dbReference>
<feature type="chain" id="PRO_5019577198" description="non-specific serine/threonine protein kinase" evidence="11">
    <location>
        <begin position="28"/>
        <end position="1668"/>
    </location>
</feature>
<evidence type="ECO:0000313" key="12">
    <source>
        <dbReference type="EMBL" id="RXM91405.1"/>
    </source>
</evidence>
<organism evidence="12 13">
    <name type="scientific">Acipenser ruthenus</name>
    <name type="common">Sterlet sturgeon</name>
    <dbReference type="NCBI Taxonomy" id="7906"/>
    <lineage>
        <taxon>Eukaryota</taxon>
        <taxon>Metazoa</taxon>
        <taxon>Chordata</taxon>
        <taxon>Craniata</taxon>
        <taxon>Vertebrata</taxon>
        <taxon>Euteleostomi</taxon>
        <taxon>Actinopterygii</taxon>
        <taxon>Chondrostei</taxon>
        <taxon>Acipenseriformes</taxon>
        <taxon>Acipenseridae</taxon>
        <taxon>Acipenser</taxon>
    </lineage>
</organism>
<feature type="region of interest" description="Disordered" evidence="10">
    <location>
        <begin position="930"/>
        <end position="955"/>
    </location>
</feature>
<comment type="catalytic activity">
    <reaction evidence="8">
        <text>L-seryl-[protein] + ATP = O-phospho-L-seryl-[protein] + ADP + H(+)</text>
        <dbReference type="Rhea" id="RHEA:17989"/>
        <dbReference type="Rhea" id="RHEA-COMP:9863"/>
        <dbReference type="Rhea" id="RHEA-COMP:11604"/>
        <dbReference type="ChEBI" id="CHEBI:15378"/>
        <dbReference type="ChEBI" id="CHEBI:29999"/>
        <dbReference type="ChEBI" id="CHEBI:30616"/>
        <dbReference type="ChEBI" id="CHEBI:83421"/>
        <dbReference type="ChEBI" id="CHEBI:456216"/>
        <dbReference type="EC" id="2.7.11.1"/>
    </reaction>
</comment>
<feature type="coiled-coil region" evidence="9">
    <location>
        <begin position="1448"/>
        <end position="1479"/>
    </location>
</feature>
<dbReference type="GO" id="GO:0051260">
    <property type="term" value="P:protein homooligomerization"/>
    <property type="evidence" value="ECO:0007669"/>
    <property type="project" value="InterPro"/>
</dbReference>
<keyword evidence="11" id="KW-0732">Signal</keyword>
<proteinExistence type="inferred from homology"/>
<dbReference type="PANTHER" id="PTHR46538:SF4">
    <property type="entry name" value="NON-SPECIFIC SERINE_THREONINE PROTEIN KINASE"/>
    <property type="match status" value="1"/>
</dbReference>
<dbReference type="Pfam" id="PF12474">
    <property type="entry name" value="PKK"/>
    <property type="match status" value="2"/>
</dbReference>
<feature type="compositionally biased region" description="Low complexity" evidence="10">
    <location>
        <begin position="1656"/>
        <end position="1668"/>
    </location>
</feature>
<sequence>MASSRASLYRLALLALLVALLPHAAFTKKGSGSKSSGGSKSKGSGGTSSKTPGNTGQGAGSNYPNTGQGKPNTGGGYPNTGGGYPNTGGGYPNTGGGYPNTGGGYPNTGQGKPNTGGGYPNTGGGYPNTGGGYPNTGGGYPNPGGGYPNTGGGYPNTGGGYPNTGGGYPNTGGGYPNTGGGYPNPGGGYPNTGGGYPNTGGGYPNTGGGYPNTGGGYPNTGVGYPNTGGGYPNTGAGYPNPGGGYPNPGGGYPNTGGGYPNTGGGYPNTGGGYPNTGGGYPNTGGGYPNPGGGYPNTGGGYPNTGGGYPNTGGGYPNTGGGYPNTGVGYPNTGGGYPNTGAGYPNPGGGYPNPGGGYPNTGGGYPNTGGRYPNTGGGYPNTGGSYPNTGGGYPNPGGGYPNTGGGTPKIYGPGYNSHNQGRAPWTGGGGSSFSQSVAGQGFKPSHKSKGFGKKAALAAGLGVATGMAMGYGLSRTRFPGSFPGSFPGVYRGPRLEIDFNSEEEERYYNYYMWKRYVATPFGGDSGTLMHYYFRQPAQTYEMFRDRCLKRNDLLPGKETDRAVQSPAGTDEDVPRSNINTTAADNSKNTMDILPSRNNSAVDATSNPPVSVSPGNINVTETEAKNSTGNATVNNTASEAASATRPAQGDKDDDDVVGVMDVGNPEMIEQMKLYRCIELYVDYTHQYLTKRTETHRRIPQSKGAARLTGSLLLLVSTLLLQSSDFKDFLRRALEKNVEARGTAGQLLQHSFVSGVCGNGPLKELIAEAKAEVMEEVEDGGKAEAGQQPSGSEATPAGSIVSACTYRGALPGTEGSSSFTGEVTKELQSQAASAEGSGISRVENGVHWGSDGPPQGDTVITDYETEKDSVVGLLGSDCAIGEGMESVQRVDETAGLPVAELYKPDQHDLEDLQEADQPLEFCSGDTKDFKTLGEKAEGHSTAGVDSDREDSADGDTQKSEVATLENHDGVTLAQQLLPVVQTDPLGPASKGHLDLPGSRSAKRPPDFTEQSYLDLAGAPCVLRASGHTCPVVDSLDLAVKGVLVELKAAPLEKPKRVLDLGRLSKEEVSGVVSPTSIEETPGLLGVEEFTKAQVETEPDRCMDGESLGQGTTQTEDTEKPEVEKTSSQGEAKDSLTGEGKATHEENLERDLTPQLDLNSRDSGIRIKEGPGGIGPAEDSLKPTGIQPGNDKEDSPRSGNSNGMNQEPPISLSPDETDPAKPKKSVKRVNFICQEEDQRQATVRLRNDEEESQLGRAAANGIAGSDGNLAPPGEQEDPPERNCVNENTEDQENSASGNGAGLYFKETTINRKTVKKTRKFIVDGKEVSVTTSKIVSDNDKKDEQLRSVRRQELHALRLLQKEEQREQTQLEQRLQHQREQMFRHIEQEMTGKKQYYDQEIEKVERQYRQSSERMEQDHTVRLRDEARRLKALQEKEYARRSQLLRTDSREEHKFLQKQQQDLNEALQKAVQEHKRKVAAVEWESLTKIQQLKRARESVIWELEQRHLQEKYHLFKQQVKEQLSLQRQQLLKRHGKSLLEDLRSQQAQERARLPKNQRCDAKARLALFKQSLKIQGVSSGAEQRQRLTQFQAEEESRQKAERLRQQQNHEQRLRELQEQCDGNSTELQQLQVLEEDLARRRKTKNRVPRRGSEPETRAGNRLSRFLPSLSFSG</sequence>
<dbReference type="Gene3D" id="1.10.790.10">
    <property type="entry name" value="Prion/Doppel protein, beta-ribbon domain"/>
    <property type="match status" value="1"/>
</dbReference>
<evidence type="ECO:0000256" key="5">
    <source>
        <dbReference type="ARBA" id="ARBA00022679"/>
    </source>
</evidence>
<name>A0A444UTA3_ACIRT</name>
<feature type="region of interest" description="Disordered" evidence="10">
    <location>
        <begin position="1632"/>
        <end position="1668"/>
    </location>
</feature>
<keyword evidence="3" id="KW-0723">Serine/threonine-protein kinase</keyword>
<feature type="region of interest" description="Disordered" evidence="10">
    <location>
        <begin position="1093"/>
        <end position="1299"/>
    </location>
</feature>
<keyword evidence="6 12" id="KW-0418">Kinase</keyword>
<accession>A0A444UTA3</accession>
<evidence type="ECO:0000256" key="1">
    <source>
        <dbReference type="ARBA" id="ARBA00008874"/>
    </source>
</evidence>
<dbReference type="InterPro" id="IPR022165">
    <property type="entry name" value="PKK"/>
</dbReference>
<dbReference type="GO" id="GO:0004674">
    <property type="term" value="F:protein serine/threonine kinase activity"/>
    <property type="evidence" value="ECO:0007669"/>
    <property type="project" value="UniProtKB-KW"/>
</dbReference>
<dbReference type="EC" id="2.7.11.1" evidence="2"/>
<evidence type="ECO:0000256" key="8">
    <source>
        <dbReference type="ARBA" id="ARBA00048679"/>
    </source>
</evidence>
<dbReference type="SUPFAM" id="SSF54098">
    <property type="entry name" value="Prion-like"/>
    <property type="match status" value="1"/>
</dbReference>
<feature type="region of interest" description="Disordered" evidence="10">
    <location>
        <begin position="425"/>
        <end position="444"/>
    </location>
</feature>
<gene>
    <name evidence="12" type="ORF">EOD39_21214</name>
</gene>
<reference evidence="12 13" key="1">
    <citation type="submission" date="2019-01" db="EMBL/GenBank/DDBJ databases">
        <title>Draft Genome and Complete Hox-Cluster Characterization of the Sterlet Sturgeon (Acipenser ruthenus).</title>
        <authorList>
            <person name="Wei Q."/>
        </authorList>
    </citation>
    <scope>NUCLEOTIDE SEQUENCE [LARGE SCALE GENOMIC DNA]</scope>
    <source>
        <strain evidence="12">WHYD16114868_AA</strain>
        <tissue evidence="12">Blood</tissue>
    </source>
</reference>
<feature type="compositionally biased region" description="Basic and acidic residues" evidence="10">
    <location>
        <begin position="1155"/>
        <end position="1165"/>
    </location>
</feature>
<feature type="compositionally biased region" description="Basic and acidic residues" evidence="10">
    <location>
        <begin position="1589"/>
        <end position="1605"/>
    </location>
</feature>
<keyword evidence="5" id="KW-0808">Transferase</keyword>
<evidence type="ECO:0000256" key="7">
    <source>
        <dbReference type="ARBA" id="ARBA00047899"/>
    </source>
</evidence>
<feature type="region of interest" description="Disordered" evidence="10">
    <location>
        <begin position="824"/>
        <end position="854"/>
    </location>
</feature>
<feature type="compositionally biased region" description="Basic and acidic residues" evidence="10">
    <location>
        <begin position="942"/>
        <end position="955"/>
    </location>
</feature>
<feature type="region of interest" description="Disordered" evidence="10">
    <location>
        <begin position="773"/>
        <end position="795"/>
    </location>
</feature>
<evidence type="ECO:0000256" key="4">
    <source>
        <dbReference type="ARBA" id="ARBA00022553"/>
    </source>
</evidence>
<feature type="compositionally biased region" description="Low complexity" evidence="10">
    <location>
        <begin position="27"/>
        <end position="51"/>
    </location>
</feature>
<feature type="region of interest" description="Disordered" evidence="10">
    <location>
        <begin position="27"/>
        <end position="137"/>
    </location>
</feature>
<feature type="compositionally biased region" description="Gly residues" evidence="10">
    <location>
        <begin position="72"/>
        <end position="106"/>
    </location>
</feature>
<comment type="caution">
    <text evidence="12">The sequence shown here is derived from an EMBL/GenBank/DDBJ whole genome shotgun (WGS) entry which is preliminary data.</text>
</comment>
<dbReference type="EMBL" id="SCEB01008884">
    <property type="protein sequence ID" value="RXM91405.1"/>
    <property type="molecule type" value="Genomic_DNA"/>
</dbReference>
<evidence type="ECO:0000256" key="2">
    <source>
        <dbReference type="ARBA" id="ARBA00012513"/>
    </source>
</evidence>
<feature type="signal peptide" evidence="11">
    <location>
        <begin position="1"/>
        <end position="27"/>
    </location>
</feature>
<evidence type="ECO:0000256" key="6">
    <source>
        <dbReference type="ARBA" id="ARBA00022777"/>
    </source>
</evidence>
<comment type="similarity">
    <text evidence="1">Belongs to the protein kinase superfamily. STE Ser/Thr protein kinase family. STE20 subfamily.</text>
</comment>
<feature type="compositionally biased region" description="Basic and acidic residues" evidence="10">
    <location>
        <begin position="1113"/>
        <end position="1148"/>
    </location>
</feature>
<feature type="compositionally biased region" description="Polar residues" evidence="10">
    <location>
        <begin position="60"/>
        <end position="70"/>
    </location>
</feature>
<evidence type="ECO:0000256" key="11">
    <source>
        <dbReference type="SAM" id="SignalP"/>
    </source>
</evidence>
<keyword evidence="4" id="KW-0597">Phosphoprotein</keyword>
<evidence type="ECO:0000256" key="3">
    <source>
        <dbReference type="ARBA" id="ARBA00022527"/>
    </source>
</evidence>
<feature type="compositionally biased region" description="Polar residues" evidence="10">
    <location>
        <begin position="575"/>
        <end position="639"/>
    </location>
</feature>
<dbReference type="GO" id="GO:0016020">
    <property type="term" value="C:membrane"/>
    <property type="evidence" value="ECO:0007669"/>
    <property type="project" value="InterPro"/>
</dbReference>
<comment type="catalytic activity">
    <reaction evidence="7">
        <text>L-threonyl-[protein] + ATP = O-phospho-L-threonyl-[protein] + ADP + H(+)</text>
        <dbReference type="Rhea" id="RHEA:46608"/>
        <dbReference type="Rhea" id="RHEA-COMP:11060"/>
        <dbReference type="Rhea" id="RHEA-COMP:11605"/>
        <dbReference type="ChEBI" id="CHEBI:15378"/>
        <dbReference type="ChEBI" id="CHEBI:30013"/>
        <dbReference type="ChEBI" id="CHEBI:30616"/>
        <dbReference type="ChEBI" id="CHEBI:61977"/>
        <dbReference type="ChEBI" id="CHEBI:456216"/>
        <dbReference type="EC" id="2.7.11.1"/>
    </reaction>
</comment>
<feature type="region of interest" description="Disordered" evidence="10">
    <location>
        <begin position="981"/>
        <end position="1001"/>
    </location>
</feature>
<evidence type="ECO:0000256" key="9">
    <source>
        <dbReference type="SAM" id="Coils"/>
    </source>
</evidence>
<feature type="compositionally biased region" description="Gly residues" evidence="10">
    <location>
        <begin position="114"/>
        <end position="137"/>
    </location>
</feature>
<dbReference type="PANTHER" id="PTHR46538">
    <property type="entry name" value="PROTEIN KINASE DOMAIN-CONTAINING PROTEIN"/>
    <property type="match status" value="1"/>
</dbReference>
<feature type="compositionally biased region" description="Basic residues" evidence="10">
    <location>
        <begin position="1634"/>
        <end position="1644"/>
    </location>
</feature>
<dbReference type="InterPro" id="IPR036924">
    <property type="entry name" value="Prion/Doppel_b-ribbon_dom_sf"/>
</dbReference>
<dbReference type="InterPro" id="IPR051585">
    <property type="entry name" value="STE20_Ser/Thr_Kinases"/>
</dbReference>
<evidence type="ECO:0000313" key="13">
    <source>
        <dbReference type="Proteomes" id="UP000289886"/>
    </source>
</evidence>
<keyword evidence="13" id="KW-1185">Reference proteome</keyword>